<dbReference type="HAMAP" id="MF_01186">
    <property type="entry name" value="LPS_assembly_LptE"/>
    <property type="match status" value="1"/>
</dbReference>
<feature type="chain" id="PRO_5045212522" description="LPS-assembly lipoprotein LptE" evidence="7">
    <location>
        <begin position="21"/>
        <end position="182"/>
    </location>
</feature>
<keyword evidence="1 6" id="KW-0732">Signal</keyword>
<evidence type="ECO:0000256" key="7">
    <source>
        <dbReference type="SAM" id="SignalP"/>
    </source>
</evidence>
<feature type="signal peptide" evidence="7">
    <location>
        <begin position="1"/>
        <end position="20"/>
    </location>
</feature>
<dbReference type="Proteomes" id="UP001225596">
    <property type="component" value="Unassembled WGS sequence"/>
</dbReference>
<comment type="caution">
    <text evidence="8">The sequence shown here is derived from an EMBL/GenBank/DDBJ whole genome shotgun (WGS) entry which is preliminary data.</text>
</comment>
<comment type="similarity">
    <text evidence="6">Belongs to the LptE lipoprotein family.</text>
</comment>
<dbReference type="EMBL" id="JAUYVH010000002">
    <property type="protein sequence ID" value="MDQ9170043.1"/>
    <property type="molecule type" value="Genomic_DNA"/>
</dbReference>
<evidence type="ECO:0000313" key="9">
    <source>
        <dbReference type="Proteomes" id="UP001225596"/>
    </source>
</evidence>
<keyword evidence="5 6" id="KW-0449">Lipoprotein</keyword>
<dbReference type="PANTHER" id="PTHR38098">
    <property type="entry name" value="LPS-ASSEMBLY LIPOPROTEIN LPTE"/>
    <property type="match status" value="1"/>
</dbReference>
<comment type="function">
    <text evidence="6">Together with LptD, is involved in the assembly of lipopolysaccharide (LPS) at the surface of the outer membrane. Required for the proper assembly of LptD. Binds LPS and may serve as the LPS recognition site at the outer membrane.</text>
</comment>
<dbReference type="InterPro" id="IPR007485">
    <property type="entry name" value="LPS_assembly_LptE"/>
</dbReference>
<evidence type="ECO:0000256" key="6">
    <source>
        <dbReference type="HAMAP-Rule" id="MF_01186"/>
    </source>
</evidence>
<accession>A0ABU1BM08</accession>
<evidence type="ECO:0000256" key="1">
    <source>
        <dbReference type="ARBA" id="ARBA00022729"/>
    </source>
</evidence>
<sequence length="182" mass="20154">MLTKRFASLIVILTGVATLAACGFQMRGTGPNSGRLPFNTIHVVASQNSNFANTLKRYIAASGTEVTDDPKAADAIMEVLREKQEKFILSRNSQGRVREYTLQYTLQFRVKDNRNAELLPPDSISLRRTISFNESAVLAKESEEAMLYRDMENDMVQQVVRRMAAIKPQVAAVAPASISSAK</sequence>
<dbReference type="Pfam" id="PF04390">
    <property type="entry name" value="LptE"/>
    <property type="match status" value="1"/>
</dbReference>
<reference evidence="8 9" key="1">
    <citation type="submission" date="2023-08" db="EMBL/GenBank/DDBJ databases">
        <title>Oxalobacteraceae gen .nov., isolated from river sludge outside the plant.</title>
        <authorList>
            <person name="Zhao S.Y."/>
        </authorList>
    </citation>
    <scope>NUCLEOTIDE SEQUENCE [LARGE SCALE GENOMIC DNA]</scope>
    <source>
        <strain evidence="8 9">R-40</strain>
    </source>
</reference>
<keyword evidence="3 6" id="KW-0564">Palmitate</keyword>
<evidence type="ECO:0000256" key="4">
    <source>
        <dbReference type="ARBA" id="ARBA00023237"/>
    </source>
</evidence>
<evidence type="ECO:0000256" key="2">
    <source>
        <dbReference type="ARBA" id="ARBA00023136"/>
    </source>
</evidence>
<comment type="subcellular location">
    <subcellularLocation>
        <location evidence="6">Cell outer membrane</location>
        <topology evidence="6">Lipid-anchor</topology>
    </subcellularLocation>
</comment>
<keyword evidence="2 6" id="KW-0472">Membrane</keyword>
<dbReference type="Gene3D" id="3.30.160.150">
    <property type="entry name" value="Lipoprotein like domain"/>
    <property type="match status" value="1"/>
</dbReference>
<protein>
    <recommendedName>
        <fullName evidence="6">LPS-assembly lipoprotein LptE</fullName>
    </recommendedName>
</protein>
<organism evidence="8 9">
    <name type="scientific">Keguizhuia sedimenti</name>
    <dbReference type="NCBI Taxonomy" id="3064264"/>
    <lineage>
        <taxon>Bacteria</taxon>
        <taxon>Pseudomonadati</taxon>
        <taxon>Pseudomonadota</taxon>
        <taxon>Betaproteobacteria</taxon>
        <taxon>Burkholderiales</taxon>
        <taxon>Oxalobacteraceae</taxon>
        <taxon>Keguizhuia</taxon>
    </lineage>
</organism>
<dbReference type="PANTHER" id="PTHR38098:SF1">
    <property type="entry name" value="LPS-ASSEMBLY LIPOPROTEIN LPTE"/>
    <property type="match status" value="1"/>
</dbReference>
<evidence type="ECO:0000256" key="5">
    <source>
        <dbReference type="ARBA" id="ARBA00023288"/>
    </source>
</evidence>
<evidence type="ECO:0000313" key="8">
    <source>
        <dbReference type="EMBL" id="MDQ9170043.1"/>
    </source>
</evidence>
<gene>
    <name evidence="6 8" type="primary">lptE</name>
    <name evidence="8" type="ORF">Q8A64_06410</name>
</gene>
<keyword evidence="4 6" id="KW-0998">Cell outer membrane</keyword>
<dbReference type="PROSITE" id="PS51257">
    <property type="entry name" value="PROKAR_LIPOPROTEIN"/>
    <property type="match status" value="1"/>
</dbReference>
<keyword evidence="9" id="KW-1185">Reference proteome</keyword>
<evidence type="ECO:0000256" key="3">
    <source>
        <dbReference type="ARBA" id="ARBA00023139"/>
    </source>
</evidence>
<proteinExistence type="inferred from homology"/>
<dbReference type="RefSeq" id="WP_338435961.1">
    <property type="nucleotide sequence ID" value="NZ_JAUYVH010000002.1"/>
</dbReference>
<comment type="subunit">
    <text evidence="6">Component of the lipopolysaccharide transport and assembly complex. Interacts with LptD.</text>
</comment>
<name>A0ABU1BM08_9BURK</name>